<gene>
    <name evidence="8" type="ORF">NLI96_g10440</name>
</gene>
<dbReference type="InterPro" id="IPR054585">
    <property type="entry name" value="NDH2-like_C"/>
</dbReference>
<evidence type="ECO:0000313" key="9">
    <source>
        <dbReference type="Proteomes" id="UP001212997"/>
    </source>
</evidence>
<comment type="caution">
    <text evidence="8">The sequence shown here is derived from an EMBL/GenBank/DDBJ whole genome shotgun (WGS) entry which is preliminary data.</text>
</comment>
<protein>
    <recommendedName>
        <fullName evidence="10">FAD/NAD(P)-binding domain-containing protein</fullName>
    </recommendedName>
</protein>
<dbReference type="EMBL" id="JANAWD010000591">
    <property type="protein sequence ID" value="KAJ3477470.1"/>
    <property type="molecule type" value="Genomic_DNA"/>
</dbReference>
<dbReference type="SUPFAM" id="SSF51905">
    <property type="entry name" value="FAD/NAD(P)-binding domain"/>
    <property type="match status" value="2"/>
</dbReference>
<evidence type="ECO:0000256" key="3">
    <source>
        <dbReference type="ARBA" id="ARBA00022827"/>
    </source>
</evidence>
<keyword evidence="5" id="KW-0520">NAD</keyword>
<keyword evidence="4" id="KW-0560">Oxidoreductase</keyword>
<proteinExistence type="inferred from homology"/>
<dbReference type="GO" id="GO:0005739">
    <property type="term" value="C:mitochondrion"/>
    <property type="evidence" value="ECO:0007669"/>
    <property type="project" value="TreeGrafter"/>
</dbReference>
<dbReference type="GO" id="GO:0003954">
    <property type="term" value="F:NADH dehydrogenase activity"/>
    <property type="evidence" value="ECO:0007669"/>
    <property type="project" value="InterPro"/>
</dbReference>
<dbReference type="InterPro" id="IPR023753">
    <property type="entry name" value="FAD/NAD-binding_dom"/>
</dbReference>
<dbReference type="Proteomes" id="UP001212997">
    <property type="component" value="Unassembled WGS sequence"/>
</dbReference>
<organism evidence="8 9">
    <name type="scientific">Meripilus lineatus</name>
    <dbReference type="NCBI Taxonomy" id="2056292"/>
    <lineage>
        <taxon>Eukaryota</taxon>
        <taxon>Fungi</taxon>
        <taxon>Dikarya</taxon>
        <taxon>Basidiomycota</taxon>
        <taxon>Agaricomycotina</taxon>
        <taxon>Agaricomycetes</taxon>
        <taxon>Polyporales</taxon>
        <taxon>Meripilaceae</taxon>
        <taxon>Meripilus</taxon>
    </lineage>
</organism>
<evidence type="ECO:0000259" key="6">
    <source>
        <dbReference type="Pfam" id="PF07992"/>
    </source>
</evidence>
<evidence type="ECO:0000259" key="7">
    <source>
        <dbReference type="Pfam" id="PF22366"/>
    </source>
</evidence>
<dbReference type="Pfam" id="PF07992">
    <property type="entry name" value="Pyr_redox_2"/>
    <property type="match status" value="1"/>
</dbReference>
<evidence type="ECO:0000256" key="5">
    <source>
        <dbReference type="ARBA" id="ARBA00023027"/>
    </source>
</evidence>
<keyword evidence="3" id="KW-0274">FAD</keyword>
<dbReference type="PRINTS" id="PR00368">
    <property type="entry name" value="FADPNR"/>
</dbReference>
<name>A0AAD5UV55_9APHY</name>
<feature type="domain" description="External alternative NADH-ubiquinone oxidoreductase-like C-terminal" evidence="7">
    <location>
        <begin position="440"/>
        <end position="504"/>
    </location>
</feature>
<evidence type="ECO:0008006" key="10">
    <source>
        <dbReference type="Google" id="ProtNLM"/>
    </source>
</evidence>
<dbReference type="PANTHER" id="PTHR43706">
    <property type="entry name" value="NADH DEHYDROGENASE"/>
    <property type="match status" value="1"/>
</dbReference>
<dbReference type="Gene3D" id="3.50.50.100">
    <property type="match status" value="1"/>
</dbReference>
<accession>A0AAD5UV55</accession>
<evidence type="ECO:0000256" key="4">
    <source>
        <dbReference type="ARBA" id="ARBA00023002"/>
    </source>
</evidence>
<dbReference type="InterPro" id="IPR045024">
    <property type="entry name" value="NDH-2"/>
</dbReference>
<dbReference type="PANTHER" id="PTHR43706:SF17">
    <property type="entry name" value="NADH DEHYDROGENASE (EUROFUNG)"/>
    <property type="match status" value="1"/>
</dbReference>
<evidence type="ECO:0000256" key="2">
    <source>
        <dbReference type="ARBA" id="ARBA00022630"/>
    </source>
</evidence>
<reference evidence="8" key="1">
    <citation type="submission" date="2022-07" db="EMBL/GenBank/DDBJ databases">
        <title>Genome Sequence of Physisporinus lineatus.</title>
        <authorList>
            <person name="Buettner E."/>
        </authorList>
    </citation>
    <scope>NUCLEOTIDE SEQUENCE</scope>
    <source>
        <strain evidence="8">VT162</strain>
    </source>
</reference>
<dbReference type="Pfam" id="PF22366">
    <property type="entry name" value="NDH2_C"/>
    <property type="match status" value="1"/>
</dbReference>
<dbReference type="AlphaFoldDB" id="A0AAD5UV55"/>
<keyword evidence="9" id="KW-1185">Reference proteome</keyword>
<sequence length="508" mass="56475">MPRITLVSGLCRSQFSPTSSVRVSSGTRVRCYSRGFSASAAREKPRLVILGSGWGGYEVLRSVDKKRWDVTMISPSNYFNFTPLLASCAVGTLEFRAAVEPVRRYTPEVIAYQAWCDSIDFNRKVLKCMPATPPTPFSAAPSAPITESGTTVQFPGNGKTFNVTYDKLIIAVGAYSQTFDVPGVKEHAHFLKDIRDARAIRTRVLECFEQANQPTITDENRRKLLHFCIAGGGPTGVEFAAELHDLLRTDIERHYPHLAKMARISLFDVAPVILGSFDGGLQEFATQKFHREGIRILTRHHVERVEPGRMFVKEIGEGWSGSTLSADHPFGLITELVPFGLLVWSTGLAPNPLIQSITEVEKDPKSSSLITDDHLNVILKESGKPDSNVYAIGDAATIKGAPLPATAQVANQKAKYLTKKLNVIIKDSKHLVPFKFHNAGSLAYIGDWEAIYDGTKVARGPKTRGTGRIAWLLWRSAYFTRTVSIRNKILVPVYWFMNWIFGRDLSRF</sequence>
<dbReference type="InterPro" id="IPR036188">
    <property type="entry name" value="FAD/NAD-bd_sf"/>
</dbReference>
<comment type="similarity">
    <text evidence="1">Belongs to the NADH dehydrogenase family.</text>
</comment>
<feature type="domain" description="FAD/NAD(P)-binding" evidence="6">
    <location>
        <begin position="46"/>
        <end position="413"/>
    </location>
</feature>
<keyword evidence="2" id="KW-0285">Flavoprotein</keyword>
<evidence type="ECO:0000256" key="1">
    <source>
        <dbReference type="ARBA" id="ARBA00005272"/>
    </source>
</evidence>
<evidence type="ECO:0000313" key="8">
    <source>
        <dbReference type="EMBL" id="KAJ3477470.1"/>
    </source>
</evidence>